<name>A0ACB0FFM0_RANTA</name>
<protein>
    <submittedName>
        <fullName evidence="1">Uncharacterized protein</fullName>
    </submittedName>
</protein>
<reference evidence="1" key="1">
    <citation type="submission" date="2023-05" db="EMBL/GenBank/DDBJ databases">
        <authorList>
            <consortium name="ELIXIR-Norway"/>
        </authorList>
    </citation>
    <scope>NUCLEOTIDE SEQUENCE</scope>
</reference>
<proteinExistence type="predicted"/>
<evidence type="ECO:0000313" key="1">
    <source>
        <dbReference type="EMBL" id="CAI9711598.1"/>
    </source>
</evidence>
<dbReference type="Proteomes" id="UP001162501">
    <property type="component" value="Chromosome 6"/>
</dbReference>
<dbReference type="EMBL" id="OX596090">
    <property type="protein sequence ID" value="CAI9711598.1"/>
    <property type="molecule type" value="Genomic_DNA"/>
</dbReference>
<organism evidence="1 2">
    <name type="scientific">Rangifer tarandus platyrhynchus</name>
    <name type="common">Svalbard reindeer</name>
    <dbReference type="NCBI Taxonomy" id="3082113"/>
    <lineage>
        <taxon>Eukaryota</taxon>
        <taxon>Metazoa</taxon>
        <taxon>Chordata</taxon>
        <taxon>Craniata</taxon>
        <taxon>Vertebrata</taxon>
        <taxon>Euteleostomi</taxon>
        <taxon>Mammalia</taxon>
        <taxon>Eutheria</taxon>
        <taxon>Laurasiatheria</taxon>
        <taxon>Artiodactyla</taxon>
        <taxon>Ruminantia</taxon>
        <taxon>Pecora</taxon>
        <taxon>Cervidae</taxon>
        <taxon>Odocoileinae</taxon>
        <taxon>Rangifer</taxon>
    </lineage>
</organism>
<sequence>MDHYCSPSLEGRGMKKRKPRELLCRHAACHMYTHGCAHSVGLKLSEVYSPVFTVYFGMKPMVVLHGYEAVKEALIDVGEEFSGRGSFPVLERATKVDGSSVILIEKQNNVFCE</sequence>
<accession>A0ACB0FFM0</accession>
<evidence type="ECO:0000313" key="2">
    <source>
        <dbReference type="Proteomes" id="UP001162501"/>
    </source>
</evidence>
<gene>
    <name evidence="1" type="ORF">MRATA1EN3_LOCUS22811</name>
</gene>